<feature type="region of interest" description="Disordered" evidence="1">
    <location>
        <begin position="737"/>
        <end position="760"/>
    </location>
</feature>
<evidence type="ECO:0000313" key="4">
    <source>
        <dbReference type="EMBL" id="VTT60887.1"/>
    </source>
</evidence>
<organism evidence="4 5">
    <name type="scientific">Fusarium fujikuroi</name>
    <name type="common">Bakanae and foot rot disease fungus</name>
    <name type="synonym">Gibberella fujikuroi</name>
    <dbReference type="NCBI Taxonomy" id="5127"/>
    <lineage>
        <taxon>Eukaryota</taxon>
        <taxon>Fungi</taxon>
        <taxon>Dikarya</taxon>
        <taxon>Ascomycota</taxon>
        <taxon>Pezizomycotina</taxon>
        <taxon>Sordariomycetes</taxon>
        <taxon>Hypocreomycetidae</taxon>
        <taxon>Hypocreales</taxon>
        <taxon>Nectriaceae</taxon>
        <taxon>Fusarium</taxon>
        <taxon>Fusarium fujikuroi species complex</taxon>
    </lineage>
</organism>
<feature type="signal peptide" evidence="2">
    <location>
        <begin position="1"/>
        <end position="27"/>
    </location>
</feature>
<dbReference type="InterPro" id="IPR036116">
    <property type="entry name" value="FN3_sf"/>
</dbReference>
<feature type="compositionally biased region" description="Pro residues" evidence="1">
    <location>
        <begin position="909"/>
        <end position="932"/>
    </location>
</feature>
<protein>
    <recommendedName>
        <fullName evidence="3">Fibronectin type-III domain-containing protein</fullName>
    </recommendedName>
</protein>
<dbReference type="InterPro" id="IPR003961">
    <property type="entry name" value="FN3_dom"/>
</dbReference>
<feature type="chain" id="PRO_5040371447" description="Fibronectin type-III domain-containing protein" evidence="2">
    <location>
        <begin position="28"/>
        <end position="1658"/>
    </location>
</feature>
<gene>
    <name evidence="4" type="ORF">C2S_14506</name>
</gene>
<evidence type="ECO:0000259" key="3">
    <source>
        <dbReference type="PROSITE" id="PS50853"/>
    </source>
</evidence>
<dbReference type="SMART" id="SM00060">
    <property type="entry name" value="FN3"/>
    <property type="match status" value="3"/>
</dbReference>
<feature type="domain" description="Fibronectin type-III" evidence="3">
    <location>
        <begin position="473"/>
        <end position="561"/>
    </location>
</feature>
<accession>A0A9Q9RFC7</accession>
<dbReference type="InterPro" id="IPR036514">
    <property type="entry name" value="SGNH_hydro_sf"/>
</dbReference>
<evidence type="ECO:0000256" key="1">
    <source>
        <dbReference type="SAM" id="MobiDB-lite"/>
    </source>
</evidence>
<evidence type="ECO:0000256" key="2">
    <source>
        <dbReference type="SAM" id="SignalP"/>
    </source>
</evidence>
<proteinExistence type="predicted"/>
<feature type="region of interest" description="Disordered" evidence="1">
    <location>
        <begin position="908"/>
        <end position="942"/>
    </location>
</feature>
<reference evidence="4" key="1">
    <citation type="submission" date="2019-05" db="EMBL/GenBank/DDBJ databases">
        <authorList>
            <person name="Piombo E."/>
        </authorList>
    </citation>
    <scope>NUCLEOTIDE SEQUENCE</scope>
    <source>
        <strain evidence="4">C2S</strain>
    </source>
</reference>
<comment type="caution">
    <text evidence="4">The sequence shown here is derived from an EMBL/GenBank/DDBJ whole genome shotgun (WGS) entry which is preliminary data.</text>
</comment>
<keyword evidence="2" id="KW-0732">Signal</keyword>
<dbReference type="CDD" id="cd00063">
    <property type="entry name" value="FN3"/>
    <property type="match status" value="2"/>
</dbReference>
<name>A0A9Q9RFC7_FUSFU</name>
<dbReference type="SUPFAM" id="SSF49265">
    <property type="entry name" value="Fibronectin type III"/>
    <property type="match status" value="1"/>
</dbReference>
<sequence>MKRAHILVCPVVTTFISYGLLLSGVTAVQTTDATPNPTAMNTGNAPGNIAFSSAVHLASSVSWSLHQLSTIPALPLPTNITAVPEYEIVSKLAPALPPIQVGASFGDVDDMIAGMIAATNVSSPDKSIVGRQSTLRVMVVGDSMSQATSIKTVLLTIIDNAGREGDFTWRYRIWQFFKQNGIEVEMVGPYKGTVPPDPPTAPSPPILYGKPVPTSAPKTSGGYAADVDEAFLANCNHFSACLVSGLADGCKLGPVSTILIEPSGRAVAVDKGLIQTVLQATPADLILFMLGFNDMGWFYSDAAGTLDSVDTFVANARAANPNVKIAMADVPQRSFIRGRDDLIKNTEIYNKLLPGYISKWSTKQSPIHLVQLADNYVGILIQLHTPFTSSIHRAVNPVAVLQVCVASVTILIESPVPVSLTSTGTDGLHPNAWGEFQIAAAFSKTLVEDFNLGTSPVKIPSQDDSSLGRPLQGPSNFRVFSSPQGVTATWDPVYGAYSYDVTVSINGGANTYSPTTTSSNRWDSQWPLEGWTYTVSVRARYGDYSVGPYTSKLSAKATPKLSDPPQNVEVAPAADGFTVTWDPPTGPNTDSIVEYNILYWDWNPDDCEIITGAAFTSSPAAIKGLTPGRNYLIAPVTWNENGQGLPFFANNAVPGAGTPPVPSDLKILSTDSTSVHITWTGSDSAGGYHVWNRNVNQKDSKFEIVSNVTGSTCLDDFLLFPGTWNYEWCISAYNGNEESPQGPAKLAPSPASGVDKDASAPTCPTAAPWCPAGASVSVPPGQGGTLPPTTGVETITTNGMTLTITTLPASTDDDVTSTMTTVPPGVSLEDFTDFPVSTNIWITTTGKDSSTTVVPVILPCPSCEPVIVWDTPEIPKVKFKWPKFPELPTFHLPCIKVFGIKVSGQCPKPEGPAPINDGPPPRPRPSGSPPSDPGDDPCDFDMKSGMCDNGNYPVYDPGSNTISCDVPSDQLGSKVSQCQSHIDSKLDAVKDYLQGERSCCPASSKAKRQESLGLFSSLINRSSGSFGFRLGKRAGDYCPAKNEDPRNPPTGKCYATYTCPDKLYPNVCGNAKSAINIRGATSILTHQTGSKLHDTSPWYKGRWKATSGRPQGGWKLDKCQVEEYPFGSGNPDRKASGNSVLRLIPGGGWEDGLENQLQGASLSRWIRTLVKRYNEFQKELTGTDPKVDGHGFVYCVEFDPGFANYLPEDLADQNFCASPYGVEFTLVNDYKVRGVRTWDPWFDVPGTDRKKPELIEYNDPNGDVVVTNPSGDDYAVYAVLPPTYCRYPSPGQQKWDKTTQSWSLDPRFTSYGRRDDIASFQRCTDPPADADDDDSDSDRLSKRYDNQTQGTMQAEKRTHARDLISRQGSSGGFHDPNIYQWLGCGSPDDDIIEDADGDPCADDSNPCGDGATNLATTNGVAQSLDPLPASGVSTGAITSWPPHYTATDAPSYVPCSTHNADPDGGIARGYCVCSGSTFALSTDSNATPANRCAYTSPLPKTTVSVSQLPTGPTASAPSPSPYVLVIYTREIEVAGHGGVTDTWWWDCRPFDKGDQSDSDVCAIKDNPIVYSTAIGRASPSQYPTSLATFSLHGHSSCSYQGPNTATVGSVVCDDGLTAKCTAAPEASQTSFVDCTDGDEVPNGLARDFWYERLSCDYH</sequence>
<dbReference type="InterPro" id="IPR013783">
    <property type="entry name" value="Ig-like_fold"/>
</dbReference>
<dbReference type="Gene3D" id="2.60.40.10">
    <property type="entry name" value="Immunoglobulins"/>
    <property type="match status" value="2"/>
</dbReference>
<dbReference type="SUPFAM" id="SSF52266">
    <property type="entry name" value="SGNH hydrolase"/>
    <property type="match status" value="1"/>
</dbReference>
<evidence type="ECO:0000313" key="5">
    <source>
        <dbReference type="Proteomes" id="UP000760494"/>
    </source>
</evidence>
<dbReference type="Pfam" id="PF00041">
    <property type="entry name" value="fn3"/>
    <property type="match status" value="1"/>
</dbReference>
<dbReference type="EMBL" id="CABFJX010000051">
    <property type="protein sequence ID" value="VTT60887.1"/>
    <property type="molecule type" value="Genomic_DNA"/>
</dbReference>
<dbReference type="PROSITE" id="PS50853">
    <property type="entry name" value="FN3"/>
    <property type="match status" value="2"/>
</dbReference>
<dbReference type="Gene3D" id="3.40.50.1110">
    <property type="entry name" value="SGNH hydrolase"/>
    <property type="match status" value="1"/>
</dbReference>
<feature type="region of interest" description="Disordered" evidence="1">
    <location>
        <begin position="1318"/>
        <end position="1359"/>
    </location>
</feature>
<dbReference type="Proteomes" id="UP000760494">
    <property type="component" value="Unassembled WGS sequence"/>
</dbReference>
<feature type="domain" description="Fibronectin type-III" evidence="3">
    <location>
        <begin position="564"/>
        <end position="661"/>
    </location>
</feature>